<name>A0ABV5YT44_9ACTN</name>
<dbReference type="Pfam" id="PF07336">
    <property type="entry name" value="ABATE"/>
    <property type="match status" value="1"/>
</dbReference>
<dbReference type="SUPFAM" id="SSF160904">
    <property type="entry name" value="Jann2411-like"/>
    <property type="match status" value="1"/>
</dbReference>
<comment type="caution">
    <text evidence="2">The sequence shown here is derived from an EMBL/GenBank/DDBJ whole genome shotgun (WGS) entry which is preliminary data.</text>
</comment>
<evidence type="ECO:0000313" key="2">
    <source>
        <dbReference type="EMBL" id="MFB9838244.1"/>
    </source>
</evidence>
<evidence type="ECO:0000313" key="3">
    <source>
        <dbReference type="Proteomes" id="UP001589627"/>
    </source>
</evidence>
<gene>
    <name evidence="2" type="ORF">ACFFNX_39415</name>
</gene>
<evidence type="ECO:0000259" key="1">
    <source>
        <dbReference type="Pfam" id="PF11706"/>
    </source>
</evidence>
<protein>
    <submittedName>
        <fullName evidence="2">CGNR zinc finger domain-containing protein</fullName>
    </submittedName>
</protein>
<accession>A0ABV5YT44</accession>
<dbReference type="InterPro" id="IPR021005">
    <property type="entry name" value="Znf_CGNR"/>
</dbReference>
<dbReference type="InterPro" id="IPR010852">
    <property type="entry name" value="ABATE"/>
</dbReference>
<dbReference type="Pfam" id="PF11706">
    <property type="entry name" value="zf-CGNR"/>
    <property type="match status" value="1"/>
</dbReference>
<dbReference type="RefSeq" id="WP_378211261.1">
    <property type="nucleotide sequence ID" value="NZ_JBHLZP010000484.1"/>
</dbReference>
<dbReference type="PANTHER" id="PTHR35525:SF3">
    <property type="entry name" value="BLL6575 PROTEIN"/>
    <property type="match status" value="1"/>
</dbReference>
<dbReference type="PANTHER" id="PTHR35525">
    <property type="entry name" value="BLL6575 PROTEIN"/>
    <property type="match status" value="1"/>
</dbReference>
<reference evidence="2 3" key="1">
    <citation type="submission" date="2024-09" db="EMBL/GenBank/DDBJ databases">
        <authorList>
            <person name="Sun Q."/>
            <person name="Mori K."/>
        </authorList>
    </citation>
    <scope>NUCLEOTIDE SEQUENCE [LARGE SCALE GENOMIC DNA]</scope>
    <source>
        <strain evidence="2 3">TBRC 0563</strain>
    </source>
</reference>
<dbReference type="Gene3D" id="1.10.3300.10">
    <property type="entry name" value="Jann2411-like domain"/>
    <property type="match status" value="1"/>
</dbReference>
<proteinExistence type="predicted"/>
<dbReference type="InterPro" id="IPR023286">
    <property type="entry name" value="ABATE_dom_sf"/>
</dbReference>
<dbReference type="EMBL" id="JBHLZP010000484">
    <property type="protein sequence ID" value="MFB9838244.1"/>
    <property type="molecule type" value="Genomic_DNA"/>
</dbReference>
<dbReference type="Proteomes" id="UP001589627">
    <property type="component" value="Unassembled WGS sequence"/>
</dbReference>
<keyword evidence="3" id="KW-1185">Reference proteome</keyword>
<sequence length="190" mass="20627">MTGPEHALLVRDFVNTYDLQCDIEEFGAPSDLSGWLAERGLVASGASANESDLGLAVALREGLRAAMLGRARPELEGLLAALPMRLSLDGPRLVPIHRGVRGGLAEVAAAVMASASDGTWERLKACRATGCRWAFLDTSKNRSRAWCSMRMCGNRTKTRAYRERRRSGIPVARRKIGADDADVTNERTSV</sequence>
<organism evidence="2 3">
    <name type="scientific">Actinoallomurus acaciae</name>
    <dbReference type="NCBI Taxonomy" id="502577"/>
    <lineage>
        <taxon>Bacteria</taxon>
        <taxon>Bacillati</taxon>
        <taxon>Actinomycetota</taxon>
        <taxon>Actinomycetes</taxon>
        <taxon>Streptosporangiales</taxon>
        <taxon>Thermomonosporaceae</taxon>
        <taxon>Actinoallomurus</taxon>
    </lineage>
</organism>
<feature type="domain" description="Zinc finger CGNR" evidence="1">
    <location>
        <begin position="122"/>
        <end position="165"/>
    </location>
</feature>